<dbReference type="InterPro" id="IPR013783">
    <property type="entry name" value="Ig-like_fold"/>
</dbReference>
<gene>
    <name evidence="8" type="ORF">GHT09_010460</name>
    <name evidence="9" type="ORF">MONAX_5E042986</name>
</gene>
<dbReference type="InterPro" id="IPR007110">
    <property type="entry name" value="Ig-like_dom"/>
</dbReference>
<sequence>MEVKNSWDADDIQSKDYWAQVPGELCGRLRRYLVFWKDSSYSPGASAQRTLLFPAVNVTCAEALEDTINVTCWAFGFYPQNISVTWLQDGEPLRQGTQQSGGIFSYENGTYQTWVSTRIPQGQEQGFSCHVGHSGNNSTGLVSCGTALLLLSQWAAFLGVAAAVGVLIMIIVCVCSCKKRKTKSTSEGSGEKSVQWLGIAGPIWNVGSLVPPTTQIAVEVTSFLEQRMEFCLQPHPLVLPKARTDNISEGPDAASVAAG</sequence>
<dbReference type="InterPro" id="IPR050208">
    <property type="entry name" value="MHC_class-I_related"/>
</dbReference>
<keyword evidence="6" id="KW-0812">Transmembrane</keyword>
<feature type="transmembrane region" description="Helical" evidence="6">
    <location>
        <begin position="154"/>
        <end position="175"/>
    </location>
</feature>
<dbReference type="InterPro" id="IPR003597">
    <property type="entry name" value="Ig_C1-set"/>
</dbReference>
<dbReference type="EMBL" id="WJEC01001624">
    <property type="protein sequence ID" value="KAF7478461.1"/>
    <property type="molecule type" value="Genomic_DNA"/>
</dbReference>
<evidence type="ECO:0000313" key="9">
    <source>
        <dbReference type="EMBL" id="VTJ85035.1"/>
    </source>
</evidence>
<keyword evidence="3 6" id="KW-0472">Membrane</keyword>
<evidence type="ECO:0000256" key="5">
    <source>
        <dbReference type="ARBA" id="ARBA00023180"/>
    </source>
</evidence>
<dbReference type="Proteomes" id="UP000662637">
    <property type="component" value="Unassembled WGS sequence"/>
</dbReference>
<dbReference type="GO" id="GO:0006955">
    <property type="term" value="P:immune response"/>
    <property type="evidence" value="ECO:0007669"/>
    <property type="project" value="TreeGrafter"/>
</dbReference>
<keyword evidence="5" id="KW-0325">Glycoprotein</keyword>
<dbReference type="GO" id="GO:0009897">
    <property type="term" value="C:external side of plasma membrane"/>
    <property type="evidence" value="ECO:0007669"/>
    <property type="project" value="TreeGrafter"/>
</dbReference>
<dbReference type="PANTHER" id="PTHR16675:SF154">
    <property type="entry name" value="MHC CLASS I POLYPEPTIDE-RELATED SEQUENCE A-RELATED"/>
    <property type="match status" value="1"/>
</dbReference>
<proteinExistence type="predicted"/>
<evidence type="ECO:0000256" key="3">
    <source>
        <dbReference type="ARBA" id="ARBA00023136"/>
    </source>
</evidence>
<reference evidence="9 10" key="1">
    <citation type="submission" date="2019-04" db="EMBL/GenBank/DDBJ databases">
        <authorList>
            <person name="Alioto T."/>
            <person name="Alioto T."/>
        </authorList>
    </citation>
    <scope>NUCLEOTIDE SEQUENCE [LARGE SCALE GENOMIC DNA]</scope>
</reference>
<reference evidence="8" key="2">
    <citation type="submission" date="2020-08" db="EMBL/GenBank/DDBJ databases">
        <authorList>
            <person name="Shumante A."/>
            <person name="Zimin A.V."/>
            <person name="Puiu D."/>
            <person name="Salzberg S.L."/>
        </authorList>
    </citation>
    <scope>NUCLEOTIDE SEQUENCE</scope>
    <source>
        <strain evidence="8">WC2-LM</strain>
        <tissue evidence="8">Liver</tissue>
    </source>
</reference>
<dbReference type="PANTHER" id="PTHR16675">
    <property type="entry name" value="MHC CLASS I-RELATED"/>
    <property type="match status" value="1"/>
</dbReference>
<keyword evidence="2" id="KW-0732">Signal</keyword>
<evidence type="ECO:0000313" key="8">
    <source>
        <dbReference type="EMBL" id="KAF7478461.1"/>
    </source>
</evidence>
<dbReference type="InterPro" id="IPR036179">
    <property type="entry name" value="Ig-like_dom_sf"/>
</dbReference>
<dbReference type="PROSITE" id="PS50835">
    <property type="entry name" value="IG_LIKE"/>
    <property type="match status" value="1"/>
</dbReference>
<evidence type="ECO:0000256" key="1">
    <source>
        <dbReference type="ARBA" id="ARBA00004370"/>
    </source>
</evidence>
<dbReference type="Proteomes" id="UP000335636">
    <property type="component" value="Unassembled WGS sequence"/>
</dbReference>
<name>A0A5E4CTA0_MARMO</name>
<dbReference type="SMART" id="SM00407">
    <property type="entry name" value="IGc1"/>
    <property type="match status" value="1"/>
</dbReference>
<keyword evidence="6" id="KW-1133">Transmembrane helix</keyword>
<dbReference type="GO" id="GO:0005615">
    <property type="term" value="C:extracellular space"/>
    <property type="evidence" value="ECO:0007669"/>
    <property type="project" value="TreeGrafter"/>
</dbReference>
<organism evidence="9 10">
    <name type="scientific">Marmota monax</name>
    <name type="common">Woodchuck</name>
    <dbReference type="NCBI Taxonomy" id="9995"/>
    <lineage>
        <taxon>Eukaryota</taxon>
        <taxon>Metazoa</taxon>
        <taxon>Chordata</taxon>
        <taxon>Craniata</taxon>
        <taxon>Vertebrata</taxon>
        <taxon>Euteleostomi</taxon>
        <taxon>Mammalia</taxon>
        <taxon>Eutheria</taxon>
        <taxon>Euarchontoglires</taxon>
        <taxon>Glires</taxon>
        <taxon>Rodentia</taxon>
        <taxon>Sciuromorpha</taxon>
        <taxon>Sciuridae</taxon>
        <taxon>Xerinae</taxon>
        <taxon>Marmotini</taxon>
        <taxon>Marmota</taxon>
    </lineage>
</organism>
<evidence type="ECO:0000259" key="7">
    <source>
        <dbReference type="PROSITE" id="PS50835"/>
    </source>
</evidence>
<dbReference type="SUPFAM" id="SSF48726">
    <property type="entry name" value="Immunoglobulin"/>
    <property type="match status" value="1"/>
</dbReference>
<dbReference type="FunFam" id="2.60.40.10:FF:000204">
    <property type="entry name" value="Major histocompatibility complex, class I-related protein"/>
    <property type="match status" value="1"/>
</dbReference>
<dbReference type="EMBL" id="CABDUW010002007">
    <property type="protein sequence ID" value="VTJ85035.1"/>
    <property type="molecule type" value="Genomic_DNA"/>
</dbReference>
<evidence type="ECO:0000313" key="10">
    <source>
        <dbReference type="Proteomes" id="UP000335636"/>
    </source>
</evidence>
<accession>A0A5E4CTA0</accession>
<dbReference type="Pfam" id="PF07654">
    <property type="entry name" value="C1-set"/>
    <property type="match status" value="1"/>
</dbReference>
<dbReference type="AlphaFoldDB" id="A0A5E4CTA0"/>
<keyword evidence="4" id="KW-1015">Disulfide bond</keyword>
<protein>
    <recommendedName>
        <fullName evidence="7">Ig-like domain-containing protein</fullName>
    </recommendedName>
</protein>
<evidence type="ECO:0000256" key="4">
    <source>
        <dbReference type="ARBA" id="ARBA00023157"/>
    </source>
</evidence>
<dbReference type="InterPro" id="IPR003006">
    <property type="entry name" value="Ig/MHC_CS"/>
</dbReference>
<keyword evidence="10" id="KW-1185">Reference proteome</keyword>
<evidence type="ECO:0000256" key="6">
    <source>
        <dbReference type="SAM" id="Phobius"/>
    </source>
</evidence>
<feature type="domain" description="Ig-like" evidence="7">
    <location>
        <begin position="54"/>
        <end position="143"/>
    </location>
</feature>
<dbReference type="PROSITE" id="PS00290">
    <property type="entry name" value="IG_MHC"/>
    <property type="match status" value="1"/>
</dbReference>
<dbReference type="Gene3D" id="2.60.40.10">
    <property type="entry name" value="Immunoglobulins"/>
    <property type="match status" value="1"/>
</dbReference>
<evidence type="ECO:0000256" key="2">
    <source>
        <dbReference type="ARBA" id="ARBA00022729"/>
    </source>
</evidence>
<comment type="subcellular location">
    <subcellularLocation>
        <location evidence="1">Membrane</location>
    </subcellularLocation>
</comment>